<comment type="caution">
    <text evidence="2">The sequence shown here is derived from an EMBL/GenBank/DDBJ whole genome shotgun (WGS) entry which is preliminary data.</text>
</comment>
<evidence type="ECO:0000259" key="1">
    <source>
        <dbReference type="Pfam" id="PF07791"/>
    </source>
</evidence>
<name>A0A7W1XRV2_9BACL</name>
<organism evidence="2 3">
    <name type="scientific">Thermoactinomyces mirandus</name>
    <dbReference type="NCBI Taxonomy" id="2756294"/>
    <lineage>
        <taxon>Bacteria</taxon>
        <taxon>Bacillati</taxon>
        <taxon>Bacillota</taxon>
        <taxon>Bacilli</taxon>
        <taxon>Bacillales</taxon>
        <taxon>Thermoactinomycetaceae</taxon>
        <taxon>Thermoactinomyces</taxon>
    </lineage>
</organism>
<evidence type="ECO:0000313" key="2">
    <source>
        <dbReference type="EMBL" id="MBA4602056.1"/>
    </source>
</evidence>
<dbReference type="Proteomes" id="UP000538292">
    <property type="component" value="Unassembled WGS sequence"/>
</dbReference>
<dbReference type="InterPro" id="IPR012433">
    <property type="entry name" value="Imm11"/>
</dbReference>
<feature type="domain" description="Immunity MXAN-0049 protein" evidence="1">
    <location>
        <begin position="79"/>
        <end position="157"/>
    </location>
</feature>
<sequence length="162" mass="18599">MLNTLHIFMIIIGTESRTPIWKPIRLKESEIDKNKSNPLPDCLVILGDVPIFSERGKSQVESHLSDYGEFLPFISEFGSFYAFHLLEQINALDEEKSEVLRFKSSGRIKRITNYVFKPDQIANRLLFKIPQHPTILFVTDEFVSLIHGSGLQGFDFELLWGG</sequence>
<reference evidence="2 3" key="1">
    <citation type="submission" date="2020-07" db="EMBL/GenBank/DDBJ databases">
        <title>Thermoactinomyces phylogeny.</title>
        <authorList>
            <person name="Dunlap C."/>
        </authorList>
    </citation>
    <scope>NUCLEOTIDE SEQUENCE [LARGE SCALE GENOMIC DNA]</scope>
    <source>
        <strain evidence="2 3">AMNI-1</strain>
    </source>
</reference>
<protein>
    <recommendedName>
        <fullName evidence="1">Immunity MXAN-0049 protein domain-containing protein</fullName>
    </recommendedName>
</protein>
<dbReference type="AlphaFoldDB" id="A0A7W1XRV2"/>
<dbReference type="Pfam" id="PF07791">
    <property type="entry name" value="Imm11"/>
    <property type="match status" value="1"/>
</dbReference>
<proteinExistence type="predicted"/>
<accession>A0A7W1XRV2</accession>
<dbReference type="EMBL" id="JACEOL010000023">
    <property type="protein sequence ID" value="MBA4602056.1"/>
    <property type="molecule type" value="Genomic_DNA"/>
</dbReference>
<gene>
    <name evidence="2" type="ORF">H2C83_06940</name>
</gene>
<evidence type="ECO:0000313" key="3">
    <source>
        <dbReference type="Proteomes" id="UP000538292"/>
    </source>
</evidence>
<keyword evidence="3" id="KW-1185">Reference proteome</keyword>